<proteinExistence type="predicted"/>
<evidence type="ECO:0000313" key="2">
    <source>
        <dbReference type="Proteomes" id="UP000220768"/>
    </source>
</evidence>
<organism evidence="1 2">
    <name type="scientific">Rhizobium chutanense</name>
    <dbReference type="NCBI Taxonomy" id="2035448"/>
    <lineage>
        <taxon>Bacteria</taxon>
        <taxon>Pseudomonadati</taxon>
        <taxon>Pseudomonadota</taxon>
        <taxon>Alphaproteobacteria</taxon>
        <taxon>Hyphomicrobiales</taxon>
        <taxon>Rhizobiaceae</taxon>
        <taxon>Rhizobium/Agrobacterium group</taxon>
        <taxon>Rhizobium</taxon>
    </lineage>
</organism>
<evidence type="ECO:0000313" key="1">
    <source>
        <dbReference type="EMBL" id="PDT04903.1"/>
    </source>
</evidence>
<dbReference type="AlphaFoldDB" id="A0A2A6JFE2"/>
<dbReference type="EMBL" id="NWSV01000004">
    <property type="protein sequence ID" value="PDT04903.1"/>
    <property type="molecule type" value="Genomic_DNA"/>
</dbReference>
<sequence>MAGLFKSLKRVLTGKIIRQSDVQIMNGSCIISFRIKRDSGSGGVYVVLASKASGNYQYYPFDAEEFDSFVDAAIEIKKALRADESARIGQTQASVKP</sequence>
<comment type="caution">
    <text evidence="1">The sequence shown here is derived from an EMBL/GenBank/DDBJ whole genome shotgun (WGS) entry which is preliminary data.</text>
</comment>
<dbReference type="Proteomes" id="UP000220768">
    <property type="component" value="Unassembled WGS sequence"/>
</dbReference>
<reference evidence="1 2" key="1">
    <citation type="submission" date="2017-09" db="EMBL/GenBank/DDBJ databases">
        <title>Comparative genomics of rhizobia isolated from Phaseolus vulgaris in China.</title>
        <authorList>
            <person name="Tong W."/>
        </authorList>
    </citation>
    <scope>NUCLEOTIDE SEQUENCE [LARGE SCALE GENOMIC DNA]</scope>
    <source>
        <strain evidence="1 2">C5</strain>
    </source>
</reference>
<accession>A0A2A6JFE2</accession>
<protein>
    <submittedName>
        <fullName evidence="1">Uncharacterized protein</fullName>
    </submittedName>
</protein>
<dbReference type="RefSeq" id="WP_143540277.1">
    <property type="nucleotide sequence ID" value="NZ_NWSV01000004.1"/>
</dbReference>
<name>A0A2A6JFE2_9HYPH</name>
<gene>
    <name evidence="1" type="ORF">CO666_09280</name>
</gene>
<keyword evidence="2" id="KW-1185">Reference proteome</keyword>